<dbReference type="PANTHER" id="PTHR32385">
    <property type="entry name" value="MANNOSYL PHOSPHORYLINOSITOL CERAMIDE SYNTHASE"/>
    <property type="match status" value="1"/>
</dbReference>
<reference evidence="2" key="1">
    <citation type="submission" date="2023-04" db="EMBL/GenBank/DDBJ databases">
        <title>Genome Encyclopedia of Bacteria and Archaea VI: Functional Genomics of Type Strains.</title>
        <authorList>
            <person name="Whitman W."/>
        </authorList>
    </citation>
    <scope>NUCLEOTIDE SEQUENCE</scope>
    <source>
        <strain evidence="2">Enz.4-51</strain>
    </source>
</reference>
<dbReference type="GO" id="GO:0016020">
    <property type="term" value="C:membrane"/>
    <property type="evidence" value="ECO:0007669"/>
    <property type="project" value="GOC"/>
</dbReference>
<dbReference type="RefSeq" id="WP_280756958.1">
    <property type="nucleotide sequence ID" value="NZ_JARXXW010000011.1"/>
</dbReference>
<dbReference type="InterPro" id="IPR029044">
    <property type="entry name" value="Nucleotide-diphossugar_trans"/>
</dbReference>
<proteinExistence type="predicted"/>
<dbReference type="PANTHER" id="PTHR32385:SF15">
    <property type="entry name" value="INOSITOL PHOSPHOCERAMIDE MANNOSYLTRANSFERASE 1"/>
    <property type="match status" value="1"/>
</dbReference>
<name>A0AA43M9L5_9BURK</name>
<dbReference type="EMBL" id="JARXYA010000011">
    <property type="protein sequence ID" value="MDH6504706.1"/>
    <property type="molecule type" value="Genomic_DNA"/>
</dbReference>
<evidence type="ECO:0000256" key="1">
    <source>
        <dbReference type="ARBA" id="ARBA00022679"/>
    </source>
</evidence>
<dbReference type="SUPFAM" id="SSF53448">
    <property type="entry name" value="Nucleotide-diphospho-sugar transferases"/>
    <property type="match status" value="1"/>
</dbReference>
<keyword evidence="1" id="KW-0808">Transferase</keyword>
<dbReference type="InterPro" id="IPR007577">
    <property type="entry name" value="GlycoTrfase_DXD_sugar-bd_CS"/>
</dbReference>
<evidence type="ECO:0000313" key="3">
    <source>
        <dbReference type="Proteomes" id="UP001161160"/>
    </source>
</evidence>
<evidence type="ECO:0000313" key="2">
    <source>
        <dbReference type="EMBL" id="MDH6504706.1"/>
    </source>
</evidence>
<keyword evidence="3" id="KW-1185">Reference proteome</keyword>
<dbReference type="GO" id="GO:0051999">
    <property type="term" value="P:mannosyl-inositol phosphorylceramide biosynthetic process"/>
    <property type="evidence" value="ECO:0007669"/>
    <property type="project" value="TreeGrafter"/>
</dbReference>
<dbReference type="InterPro" id="IPR051706">
    <property type="entry name" value="Glycosyltransferase_domain"/>
</dbReference>
<dbReference type="Pfam" id="PF04488">
    <property type="entry name" value="Gly_transf_sug"/>
    <property type="match status" value="1"/>
</dbReference>
<sequence>MKLENAFLNFLIINIQIQLLLNKVFMQISQIYLSANNDSLSPYLLNCVESVKSHFPNWKYVLYNMHSAREYIASKFGVDTLNAFDKLKPYSYKADLFRYCVLYAEGGWYFDISVKLVSTFSVDESIETFACKDTSPSDAQAVCYCCSTALLYSKPNSSVYLRAINEVINNCNNEYYGINPLSPSGPFVLGRSFALEGESRHRIFGEYLALTPNYKIQNYAWLAPNGQILGTAKPSEGGNLAALGATGTNNYYHLYYSKSVYKK</sequence>
<comment type="caution">
    <text evidence="2">The sequence shown here is derived from an EMBL/GenBank/DDBJ whole genome shotgun (WGS) entry which is preliminary data.</text>
</comment>
<gene>
    <name evidence="2" type="ORF">M2127_002032</name>
</gene>
<dbReference type="AlphaFoldDB" id="A0AA43M9L5"/>
<dbReference type="Proteomes" id="UP001161160">
    <property type="component" value="Unassembled WGS sequence"/>
</dbReference>
<organism evidence="2 3">
    <name type="scientific">Polynucleobacter sphagniphilus</name>
    <dbReference type="NCBI Taxonomy" id="1743169"/>
    <lineage>
        <taxon>Bacteria</taxon>
        <taxon>Pseudomonadati</taxon>
        <taxon>Pseudomonadota</taxon>
        <taxon>Betaproteobacteria</taxon>
        <taxon>Burkholderiales</taxon>
        <taxon>Burkholderiaceae</taxon>
        <taxon>Polynucleobacter</taxon>
    </lineage>
</organism>
<accession>A0AA43M9L5</accession>
<protein>
    <recommendedName>
        <fullName evidence="4">Glycosyl transferase</fullName>
    </recommendedName>
</protein>
<dbReference type="GO" id="GO:0000030">
    <property type="term" value="F:mannosyltransferase activity"/>
    <property type="evidence" value="ECO:0007669"/>
    <property type="project" value="TreeGrafter"/>
</dbReference>
<evidence type="ECO:0008006" key="4">
    <source>
        <dbReference type="Google" id="ProtNLM"/>
    </source>
</evidence>
<dbReference type="Gene3D" id="3.90.550.20">
    <property type="match status" value="1"/>
</dbReference>